<name>A0A6J2XG31_SITOR</name>
<keyword evidence="1" id="KW-0802">TPR repeat</keyword>
<evidence type="ECO:0000256" key="1">
    <source>
        <dbReference type="PROSITE-ProRule" id="PRU00339"/>
    </source>
</evidence>
<sequence length="272" mass="31241">MSNLPKSSDIPSNEDIINEITKDFNNFNVDDSNKSENKDFQSRNSDNPSNSSEIPSDFEQEDSENLENTIPDDFVDEEKLKDLEIELTAEEKKERHEKALDFKNRGNDEFKHKNYLESVLLYTEGLRICPLEYDTDRAVLYANRAASKGKLDRKQSAIDDCSKAIELNIKYVKAYLRRANFYEETEKFDESLEDYKKVLEFDPGNKDAAAANIRLPPLIQERNEKLKTEMLGKLKDLGNVILRPFGLSTENFQLQQDPNTGGYSINFKQGTG</sequence>
<keyword evidence="3" id="KW-1185">Reference proteome</keyword>
<dbReference type="Gene3D" id="1.25.40.10">
    <property type="entry name" value="Tetratricopeptide repeat domain"/>
    <property type="match status" value="1"/>
</dbReference>
<proteinExistence type="predicted"/>
<accession>A0A6J2XG31</accession>
<dbReference type="Pfam" id="PF00515">
    <property type="entry name" value="TPR_1"/>
    <property type="match status" value="1"/>
</dbReference>
<dbReference type="Proteomes" id="UP000504635">
    <property type="component" value="Unplaced"/>
</dbReference>
<reference evidence="4" key="1">
    <citation type="submission" date="2025-08" db="UniProtKB">
        <authorList>
            <consortium name="RefSeq"/>
        </authorList>
    </citation>
    <scope>IDENTIFICATION</scope>
    <source>
        <tissue evidence="4">Gonads</tissue>
    </source>
</reference>
<dbReference type="FunCoup" id="A0A6J2XG31">
    <property type="interactions" value="1917"/>
</dbReference>
<dbReference type="AlphaFoldDB" id="A0A6J2XG31"/>
<dbReference type="PROSITE" id="PS50005">
    <property type="entry name" value="TPR"/>
    <property type="match status" value="1"/>
</dbReference>
<dbReference type="CTD" id="7265"/>
<feature type="repeat" description="TPR" evidence="1">
    <location>
        <begin position="172"/>
        <end position="205"/>
    </location>
</feature>
<dbReference type="InterPro" id="IPR052769">
    <property type="entry name" value="TPR_domain_protein"/>
</dbReference>
<feature type="region of interest" description="Disordered" evidence="2">
    <location>
        <begin position="25"/>
        <end position="73"/>
    </location>
</feature>
<evidence type="ECO:0000313" key="3">
    <source>
        <dbReference type="Proteomes" id="UP000504635"/>
    </source>
</evidence>
<gene>
    <name evidence="4" type="primary">LOC115877751</name>
</gene>
<dbReference type="PROSITE" id="PS50293">
    <property type="entry name" value="TPR_REGION"/>
    <property type="match status" value="1"/>
</dbReference>
<dbReference type="SUPFAM" id="SSF48452">
    <property type="entry name" value="TPR-like"/>
    <property type="match status" value="1"/>
</dbReference>
<dbReference type="InterPro" id="IPR011990">
    <property type="entry name" value="TPR-like_helical_dom_sf"/>
</dbReference>
<feature type="compositionally biased region" description="Polar residues" evidence="2">
    <location>
        <begin position="42"/>
        <end position="54"/>
    </location>
</feature>
<feature type="compositionally biased region" description="Basic and acidic residues" evidence="2">
    <location>
        <begin position="31"/>
        <end position="41"/>
    </location>
</feature>
<organism evidence="3 4">
    <name type="scientific">Sitophilus oryzae</name>
    <name type="common">Rice weevil</name>
    <name type="synonym">Curculio oryzae</name>
    <dbReference type="NCBI Taxonomy" id="7048"/>
    <lineage>
        <taxon>Eukaryota</taxon>
        <taxon>Metazoa</taxon>
        <taxon>Ecdysozoa</taxon>
        <taxon>Arthropoda</taxon>
        <taxon>Hexapoda</taxon>
        <taxon>Insecta</taxon>
        <taxon>Pterygota</taxon>
        <taxon>Neoptera</taxon>
        <taxon>Endopterygota</taxon>
        <taxon>Coleoptera</taxon>
        <taxon>Polyphaga</taxon>
        <taxon>Cucujiformia</taxon>
        <taxon>Curculionidae</taxon>
        <taxon>Dryophthorinae</taxon>
        <taxon>Sitophilus</taxon>
    </lineage>
</organism>
<dbReference type="PANTHER" id="PTHR46014:SF1">
    <property type="entry name" value="TETRATRICOPEPTIDE REPEAT PROTEIN 1"/>
    <property type="match status" value="1"/>
</dbReference>
<protein>
    <submittedName>
        <fullName evidence="4">Tetratricopeptide repeat protein 1</fullName>
    </submittedName>
</protein>
<feature type="compositionally biased region" description="Acidic residues" evidence="2">
    <location>
        <begin position="56"/>
        <end position="65"/>
    </location>
</feature>
<dbReference type="InParanoid" id="A0A6J2XG31"/>
<dbReference type="InterPro" id="IPR019734">
    <property type="entry name" value="TPR_rpt"/>
</dbReference>
<dbReference type="KEGG" id="soy:115877751"/>
<dbReference type="SMART" id="SM00028">
    <property type="entry name" value="TPR"/>
    <property type="match status" value="3"/>
</dbReference>
<evidence type="ECO:0000313" key="4">
    <source>
        <dbReference type="RefSeq" id="XP_030749915.1"/>
    </source>
</evidence>
<dbReference type="GeneID" id="115877751"/>
<dbReference type="OrthoDB" id="1872379at2759"/>
<evidence type="ECO:0000256" key="2">
    <source>
        <dbReference type="SAM" id="MobiDB-lite"/>
    </source>
</evidence>
<dbReference type="PANTHER" id="PTHR46014">
    <property type="entry name" value="TETRATRICOPEPTIDE REPEAT PROTEIN 1"/>
    <property type="match status" value="1"/>
</dbReference>
<dbReference type="RefSeq" id="XP_030749915.1">
    <property type="nucleotide sequence ID" value="XM_030894055.1"/>
</dbReference>